<dbReference type="EMBL" id="CP060202">
    <property type="protein sequence ID" value="QNH62557.1"/>
    <property type="molecule type" value="Genomic_DNA"/>
</dbReference>
<name>A0A7G7W864_9BACT</name>
<protein>
    <submittedName>
        <fullName evidence="2">Uncharacterized protein</fullName>
    </submittedName>
</protein>
<evidence type="ECO:0000256" key="1">
    <source>
        <dbReference type="SAM" id="SignalP"/>
    </source>
</evidence>
<dbReference type="AlphaFoldDB" id="A0A7G7W864"/>
<proteinExistence type="predicted"/>
<feature type="signal peptide" evidence="1">
    <location>
        <begin position="1"/>
        <end position="22"/>
    </location>
</feature>
<dbReference type="KEGG" id="hsk:H4317_01635"/>
<feature type="chain" id="PRO_5029012378" evidence="1">
    <location>
        <begin position="23"/>
        <end position="200"/>
    </location>
</feature>
<reference evidence="2 3" key="1">
    <citation type="submission" date="2020-08" db="EMBL/GenBank/DDBJ databases">
        <title>Hymenobacter sp. S2-20-2 genome sequencing.</title>
        <authorList>
            <person name="Jin L."/>
        </authorList>
    </citation>
    <scope>NUCLEOTIDE SEQUENCE [LARGE SCALE GENOMIC DNA]</scope>
    <source>
        <strain evidence="2 3">S2-20-2</strain>
    </source>
</reference>
<dbReference type="RefSeq" id="WP_185888463.1">
    <property type="nucleotide sequence ID" value="NZ_CP060202.1"/>
</dbReference>
<sequence>MFYKLLPLLSAILCSTLPPVFAQSNTAASAAPSAVVSQKPYYELGHSAWFKEQGALTPQLREALAVQASDGIQLRTLPDLLVQGRFGVQYARIYLVNPDPAPIEIERSDDTVTGITLLFQSDGQWKSFKTLPFSVCGNSFWQDTLPPRSYMAMDIDVYTFFRGSIPTPCKAVAKLGSHVVESPVFTAQLTEQQVLALRQP</sequence>
<evidence type="ECO:0000313" key="3">
    <source>
        <dbReference type="Proteomes" id="UP000515489"/>
    </source>
</evidence>
<gene>
    <name evidence="2" type="ORF">H4317_01635</name>
</gene>
<keyword evidence="3" id="KW-1185">Reference proteome</keyword>
<organism evidence="2 3">
    <name type="scientific">Hymenobacter sediminicola</name>
    <dbReference type="NCBI Taxonomy" id="2761579"/>
    <lineage>
        <taxon>Bacteria</taxon>
        <taxon>Pseudomonadati</taxon>
        <taxon>Bacteroidota</taxon>
        <taxon>Cytophagia</taxon>
        <taxon>Cytophagales</taxon>
        <taxon>Hymenobacteraceae</taxon>
        <taxon>Hymenobacter</taxon>
    </lineage>
</organism>
<accession>A0A7G7W864</accession>
<evidence type="ECO:0000313" key="2">
    <source>
        <dbReference type="EMBL" id="QNH62557.1"/>
    </source>
</evidence>
<dbReference type="Proteomes" id="UP000515489">
    <property type="component" value="Chromosome"/>
</dbReference>
<keyword evidence="1" id="KW-0732">Signal</keyword>